<accession>A0AAF0EC73</accession>
<feature type="region of interest" description="Disordered" evidence="1">
    <location>
        <begin position="81"/>
        <end position="116"/>
    </location>
</feature>
<proteinExistence type="predicted"/>
<gene>
    <name evidence="2" type="ORF">MCAP1_002211</name>
</gene>
<sequence>MSRPSLVHGWALGRRVRWLSTGASQATCTVQLSPPAQALWRAERVSLLAHMQAAGMIGAKRADEWVPMRMPRALSSVAVWVDETKEGAAPQSEGPQPSAMPPPPRDERGDGGFSASDLLDPDAWIGVASAPIEAPRPAPAAVADVDSLLVHCRTSAGTPSTTEAMAGVW</sequence>
<keyword evidence="3" id="KW-1185">Reference proteome</keyword>
<dbReference type="SUPFAM" id="SSF55040">
    <property type="entry name" value="Molybdenum cofactor biosynthesis protein C, MoaC"/>
    <property type="match status" value="1"/>
</dbReference>
<organism evidence="2 3">
    <name type="scientific">Malassezia caprae</name>
    <dbReference type="NCBI Taxonomy" id="1381934"/>
    <lineage>
        <taxon>Eukaryota</taxon>
        <taxon>Fungi</taxon>
        <taxon>Dikarya</taxon>
        <taxon>Basidiomycota</taxon>
        <taxon>Ustilaginomycotina</taxon>
        <taxon>Malasseziomycetes</taxon>
        <taxon>Malasseziales</taxon>
        <taxon>Malasseziaceae</taxon>
        <taxon>Malassezia</taxon>
    </lineage>
</organism>
<dbReference type="InterPro" id="IPR036522">
    <property type="entry name" value="MoaC_sf"/>
</dbReference>
<reference evidence="2" key="1">
    <citation type="submission" date="2023-03" db="EMBL/GenBank/DDBJ databases">
        <title>Mating type loci evolution in Malassezia.</title>
        <authorList>
            <person name="Coelho M.A."/>
        </authorList>
    </citation>
    <scope>NUCLEOTIDE SEQUENCE</scope>
    <source>
        <strain evidence="2">CBS 10434</strain>
    </source>
</reference>
<dbReference type="EMBL" id="CP119911">
    <property type="protein sequence ID" value="WFD19967.1"/>
    <property type="molecule type" value="Genomic_DNA"/>
</dbReference>
<dbReference type="Proteomes" id="UP001220961">
    <property type="component" value="Chromosome 4"/>
</dbReference>
<protein>
    <submittedName>
        <fullName evidence="2">Uncharacterized protein</fullName>
    </submittedName>
</protein>
<name>A0AAF0EC73_9BASI</name>
<dbReference type="GO" id="GO:0006777">
    <property type="term" value="P:Mo-molybdopterin cofactor biosynthetic process"/>
    <property type="evidence" value="ECO:0007669"/>
    <property type="project" value="InterPro"/>
</dbReference>
<evidence type="ECO:0000313" key="2">
    <source>
        <dbReference type="EMBL" id="WFD19967.1"/>
    </source>
</evidence>
<evidence type="ECO:0000256" key="1">
    <source>
        <dbReference type="SAM" id="MobiDB-lite"/>
    </source>
</evidence>
<evidence type="ECO:0000313" key="3">
    <source>
        <dbReference type="Proteomes" id="UP001220961"/>
    </source>
</evidence>
<dbReference type="AlphaFoldDB" id="A0AAF0EC73"/>